<evidence type="ECO:0000256" key="5">
    <source>
        <dbReference type="ARBA" id="ARBA00023002"/>
    </source>
</evidence>
<evidence type="ECO:0000259" key="7">
    <source>
        <dbReference type="Pfam" id="PF08240"/>
    </source>
</evidence>
<dbReference type="AlphaFoldDB" id="A0A2P8A4L7"/>
<keyword evidence="9" id="KW-1185">Reference proteome</keyword>
<evidence type="ECO:0000313" key="8">
    <source>
        <dbReference type="EMBL" id="PSK55407.1"/>
    </source>
</evidence>
<feature type="domain" description="Alcohol dehydrogenase-like C-terminal" evidence="6">
    <location>
        <begin position="199"/>
        <end position="324"/>
    </location>
</feature>
<dbReference type="Proteomes" id="UP000243723">
    <property type="component" value="Unassembled WGS sequence"/>
</dbReference>
<name>A0A2P8A4L7_9PEZI</name>
<dbReference type="SUPFAM" id="SSF50129">
    <property type="entry name" value="GroES-like"/>
    <property type="match status" value="1"/>
</dbReference>
<dbReference type="Pfam" id="PF00107">
    <property type="entry name" value="ADH_zinc_N"/>
    <property type="match status" value="1"/>
</dbReference>
<dbReference type="CDD" id="cd08233">
    <property type="entry name" value="butanediol_DH_like"/>
    <property type="match status" value="1"/>
</dbReference>
<dbReference type="GO" id="GO:0005737">
    <property type="term" value="C:cytoplasm"/>
    <property type="evidence" value="ECO:0007669"/>
    <property type="project" value="TreeGrafter"/>
</dbReference>
<dbReference type="PANTHER" id="PTHR43161:SF23">
    <property type="entry name" value="(R,R)-BUTANEDIOL DEHYDROGENASE-RELATED"/>
    <property type="match status" value="1"/>
</dbReference>
<evidence type="ECO:0000256" key="4">
    <source>
        <dbReference type="ARBA" id="ARBA00022833"/>
    </source>
</evidence>
<dbReference type="GO" id="GO:0034079">
    <property type="term" value="P:butanediol biosynthetic process"/>
    <property type="evidence" value="ECO:0007669"/>
    <property type="project" value="TreeGrafter"/>
</dbReference>
<keyword evidence="3" id="KW-0479">Metal-binding</keyword>
<keyword evidence="4" id="KW-0862">Zinc</keyword>
<dbReference type="Gene3D" id="3.40.50.720">
    <property type="entry name" value="NAD(P)-binding Rossmann-like Domain"/>
    <property type="match status" value="1"/>
</dbReference>
<protein>
    <submittedName>
        <fullName evidence="8">Uncharacterized protein</fullName>
    </submittedName>
</protein>
<sequence>MSPTMLAARFHAPHDIRIDHIPLPSPTPSQVLLQISWAGICGSDLHEYLIGPQTIPAPDRPHPITKSTLPCPMGHEFCGVVAPLSPAQPQKSANGLPLVEGAKVIVDPRLYCAREDCENCAKGATNACPKWGFHGLSGCCGGFSKCVAVEARMCYVLPAETDLSFAALIEPLAVAWHAVKVAGVGRFEGKKVLIVGGGPIGIALVYVLRVFGCQMVVVSEPTALRRSQDEKVADIVLDPTKVKVAEECKRLTNGSGVDVVFDAAGVERGLKDGVDALKYGGTYVNIAGWETPFTIPWFPFMLKDMRVQGSMAYNDEDFAETVQAYIEGKFKGVESMVTSRISLKDTKEKGFEELINNKDYHIKIMISPHDNASS</sequence>
<dbReference type="PANTHER" id="PTHR43161">
    <property type="entry name" value="SORBITOL DEHYDROGENASE"/>
    <property type="match status" value="1"/>
</dbReference>
<evidence type="ECO:0000256" key="1">
    <source>
        <dbReference type="ARBA" id="ARBA00001947"/>
    </source>
</evidence>
<proteinExistence type="inferred from homology"/>
<dbReference type="EMBL" id="NHZQ01000067">
    <property type="protein sequence ID" value="PSK55407.1"/>
    <property type="molecule type" value="Genomic_DNA"/>
</dbReference>
<evidence type="ECO:0000259" key="6">
    <source>
        <dbReference type="Pfam" id="PF00107"/>
    </source>
</evidence>
<dbReference type="OrthoDB" id="3941538at2759"/>
<keyword evidence="5" id="KW-0560">Oxidoreductase</keyword>
<evidence type="ECO:0000256" key="3">
    <source>
        <dbReference type="ARBA" id="ARBA00022723"/>
    </source>
</evidence>
<comment type="similarity">
    <text evidence="2">Belongs to the zinc-containing alcohol dehydrogenase family.</text>
</comment>
<evidence type="ECO:0000313" key="9">
    <source>
        <dbReference type="Proteomes" id="UP000243723"/>
    </source>
</evidence>
<dbReference type="InterPro" id="IPR036291">
    <property type="entry name" value="NAD(P)-bd_dom_sf"/>
</dbReference>
<feature type="domain" description="Alcohol dehydrogenase-like N-terminal" evidence="7">
    <location>
        <begin position="28"/>
        <end position="158"/>
    </location>
</feature>
<comment type="caution">
    <text evidence="8">The sequence shown here is derived from an EMBL/GenBank/DDBJ whole genome shotgun (WGS) entry which is preliminary data.</text>
</comment>
<accession>A0A2P8A4L7</accession>
<comment type="cofactor">
    <cofactor evidence="1">
        <name>Zn(2+)</name>
        <dbReference type="ChEBI" id="CHEBI:29105"/>
    </cofactor>
</comment>
<evidence type="ECO:0000256" key="2">
    <source>
        <dbReference type="ARBA" id="ARBA00008072"/>
    </source>
</evidence>
<organism evidence="8 9">
    <name type="scientific">Elsinoe australis</name>
    <dbReference type="NCBI Taxonomy" id="40998"/>
    <lineage>
        <taxon>Eukaryota</taxon>
        <taxon>Fungi</taxon>
        <taxon>Dikarya</taxon>
        <taxon>Ascomycota</taxon>
        <taxon>Pezizomycotina</taxon>
        <taxon>Dothideomycetes</taxon>
        <taxon>Dothideomycetidae</taxon>
        <taxon>Myriangiales</taxon>
        <taxon>Elsinoaceae</taxon>
        <taxon>Elsinoe</taxon>
    </lineage>
</organism>
<dbReference type="InterPro" id="IPR013154">
    <property type="entry name" value="ADH-like_N"/>
</dbReference>
<dbReference type="Gene3D" id="3.90.180.10">
    <property type="entry name" value="Medium-chain alcohol dehydrogenases, catalytic domain"/>
    <property type="match status" value="1"/>
</dbReference>
<dbReference type="InterPro" id="IPR011032">
    <property type="entry name" value="GroES-like_sf"/>
</dbReference>
<dbReference type="SUPFAM" id="SSF51735">
    <property type="entry name" value="NAD(P)-binding Rossmann-fold domains"/>
    <property type="match status" value="1"/>
</dbReference>
<dbReference type="GO" id="GO:0000721">
    <property type="term" value="F:(R,R)-butanediol dehydrogenase activity"/>
    <property type="evidence" value="ECO:0007669"/>
    <property type="project" value="TreeGrafter"/>
</dbReference>
<dbReference type="Pfam" id="PF08240">
    <property type="entry name" value="ADH_N"/>
    <property type="match status" value="1"/>
</dbReference>
<dbReference type="GO" id="GO:0046872">
    <property type="term" value="F:metal ion binding"/>
    <property type="evidence" value="ECO:0007669"/>
    <property type="project" value="UniProtKB-KW"/>
</dbReference>
<dbReference type="InterPro" id="IPR013149">
    <property type="entry name" value="ADH-like_C"/>
</dbReference>
<reference evidence="8 9" key="1">
    <citation type="submission" date="2017-05" db="EMBL/GenBank/DDBJ databases">
        <title>Draft genome sequence of Elsinoe australis.</title>
        <authorList>
            <person name="Cheng Q."/>
        </authorList>
    </citation>
    <scope>NUCLEOTIDE SEQUENCE [LARGE SCALE GENOMIC DNA]</scope>
    <source>
        <strain evidence="8 9">NL1</strain>
    </source>
</reference>
<dbReference type="STRING" id="40998.A0A2P8A4L7"/>
<gene>
    <name evidence="8" type="ORF">B9Z65_2796</name>
</gene>